<evidence type="ECO:0000256" key="1">
    <source>
        <dbReference type="SAM" id="MobiDB-lite"/>
    </source>
</evidence>
<dbReference type="Proteomes" id="UP001500064">
    <property type="component" value="Unassembled WGS sequence"/>
</dbReference>
<evidence type="ECO:0000313" key="3">
    <source>
        <dbReference type="Proteomes" id="UP001500064"/>
    </source>
</evidence>
<comment type="caution">
    <text evidence="2">The sequence shown here is derived from an EMBL/GenBank/DDBJ whole genome shotgun (WGS) entry which is preliminary data.</text>
</comment>
<organism evidence="2 3">
    <name type="scientific">Nonomuraea maheshkhaliensis</name>
    <dbReference type="NCBI Taxonomy" id="419590"/>
    <lineage>
        <taxon>Bacteria</taxon>
        <taxon>Bacillati</taxon>
        <taxon>Actinomycetota</taxon>
        <taxon>Actinomycetes</taxon>
        <taxon>Streptosporangiales</taxon>
        <taxon>Streptosporangiaceae</taxon>
        <taxon>Nonomuraea</taxon>
    </lineage>
</organism>
<gene>
    <name evidence="2" type="ORF">GCM10009733_023290</name>
</gene>
<accession>A0ABP4QWZ4</accession>
<feature type="region of interest" description="Disordered" evidence="1">
    <location>
        <begin position="26"/>
        <end position="63"/>
    </location>
</feature>
<sequence>MGGRELVKRQRGHKARLELTCEQSAILEKEPARQRAARPSRTRPSGREQRTYDQIARHASRPR</sequence>
<dbReference type="RefSeq" id="WP_346103923.1">
    <property type="nucleotide sequence ID" value="NZ_BAAAMU010000013.1"/>
</dbReference>
<protein>
    <recommendedName>
        <fullName evidence="4">Helix-turn-helix domain-containing protein</fullName>
    </recommendedName>
</protein>
<dbReference type="EMBL" id="BAAAMU010000013">
    <property type="protein sequence ID" value="GAA1625964.1"/>
    <property type="molecule type" value="Genomic_DNA"/>
</dbReference>
<evidence type="ECO:0008006" key="4">
    <source>
        <dbReference type="Google" id="ProtNLM"/>
    </source>
</evidence>
<proteinExistence type="predicted"/>
<evidence type="ECO:0000313" key="2">
    <source>
        <dbReference type="EMBL" id="GAA1625964.1"/>
    </source>
</evidence>
<name>A0ABP4QWZ4_9ACTN</name>
<reference evidence="3" key="1">
    <citation type="journal article" date="2019" name="Int. J. Syst. Evol. Microbiol.">
        <title>The Global Catalogue of Microorganisms (GCM) 10K type strain sequencing project: providing services to taxonomists for standard genome sequencing and annotation.</title>
        <authorList>
            <consortium name="The Broad Institute Genomics Platform"/>
            <consortium name="The Broad Institute Genome Sequencing Center for Infectious Disease"/>
            <person name="Wu L."/>
            <person name="Ma J."/>
        </authorList>
    </citation>
    <scope>NUCLEOTIDE SEQUENCE [LARGE SCALE GENOMIC DNA]</scope>
    <source>
        <strain evidence="3">JCM 13929</strain>
    </source>
</reference>
<keyword evidence="3" id="KW-1185">Reference proteome</keyword>